<evidence type="ECO:0000256" key="5">
    <source>
        <dbReference type="ARBA" id="ARBA00023242"/>
    </source>
</evidence>
<dbReference type="PIRSF" id="PIRSF031066">
    <property type="entry name" value="Splicing_factor_SPF45"/>
    <property type="match status" value="1"/>
</dbReference>
<dbReference type="PROSITE" id="PS50174">
    <property type="entry name" value="G_PATCH"/>
    <property type="match status" value="1"/>
</dbReference>
<dbReference type="Gene3D" id="3.30.70.330">
    <property type="match status" value="1"/>
</dbReference>
<dbReference type="PANTHER" id="PTHR13288:SF8">
    <property type="entry name" value="SPLICING FACTOR 45"/>
    <property type="match status" value="1"/>
</dbReference>
<feature type="non-terminal residue" evidence="14">
    <location>
        <position position="326"/>
    </location>
</feature>
<dbReference type="InterPro" id="IPR012677">
    <property type="entry name" value="Nucleotide-bd_a/b_plait_sf"/>
</dbReference>
<evidence type="ECO:0000256" key="1">
    <source>
        <dbReference type="ARBA" id="ARBA00004123"/>
    </source>
</evidence>
<dbReference type="AlphaFoldDB" id="A0A836JZ80"/>
<feature type="domain" description="G-patch" evidence="13">
    <location>
        <begin position="200"/>
        <end position="246"/>
    </location>
</feature>
<feature type="region of interest" description="Disordered" evidence="11">
    <location>
        <begin position="121"/>
        <end position="196"/>
    </location>
</feature>
<evidence type="ECO:0000256" key="9">
    <source>
        <dbReference type="ARBA" id="ARBA00079492"/>
    </source>
</evidence>
<feature type="compositionally biased region" description="Basic and acidic residues" evidence="11">
    <location>
        <begin position="58"/>
        <end position="73"/>
    </location>
</feature>
<evidence type="ECO:0000259" key="13">
    <source>
        <dbReference type="PROSITE" id="PS50174"/>
    </source>
</evidence>
<dbReference type="Pfam" id="PF01585">
    <property type="entry name" value="G-patch"/>
    <property type="match status" value="1"/>
</dbReference>
<evidence type="ECO:0000256" key="6">
    <source>
        <dbReference type="ARBA" id="ARBA00065586"/>
    </source>
</evidence>
<proteinExistence type="predicted"/>
<dbReference type="FunFam" id="3.30.70.330:FF:000079">
    <property type="entry name" value="Putative splicing factor 45"/>
    <property type="match status" value="1"/>
</dbReference>
<keyword evidence="15" id="KW-1185">Reference proteome</keyword>
<gene>
    <name evidence="14" type="primary">Rbm17</name>
    <name evidence="14" type="ORF">G6Z77_0013911</name>
</gene>
<evidence type="ECO:0000256" key="2">
    <source>
        <dbReference type="ARBA" id="ARBA00022664"/>
    </source>
</evidence>
<dbReference type="SMART" id="SM00361">
    <property type="entry name" value="RRM_1"/>
    <property type="match status" value="1"/>
</dbReference>
<dbReference type="OrthoDB" id="5411533at2759"/>
<keyword evidence="3 10" id="KW-0694">RNA-binding</keyword>
<dbReference type="EMBL" id="JAANIB010005686">
    <property type="protein sequence ID" value="KAG5331397.1"/>
    <property type="molecule type" value="Genomic_DNA"/>
</dbReference>
<reference evidence="14 15" key="1">
    <citation type="submission" date="2020-02" db="EMBL/GenBank/DDBJ databases">
        <title>Relaxed selection underlies rapid genomic changes in the transitions from sociality to social parasitism in ants.</title>
        <authorList>
            <person name="Bi X."/>
        </authorList>
    </citation>
    <scope>NUCLEOTIDE SEQUENCE [LARGE SCALE GENOMIC DNA]</scope>
    <source>
        <strain evidence="14">BGI-DK2014b</strain>
        <tissue evidence="14">Whole body</tissue>
    </source>
</reference>
<dbReference type="GO" id="GO:0003723">
    <property type="term" value="F:RNA binding"/>
    <property type="evidence" value="ECO:0007669"/>
    <property type="project" value="UniProtKB-UniRule"/>
</dbReference>
<dbReference type="InterPro" id="IPR034653">
    <property type="entry name" value="SPF45_RRM"/>
</dbReference>
<dbReference type="CDD" id="cd12647">
    <property type="entry name" value="RRM_UHM_SPF45"/>
    <property type="match status" value="1"/>
</dbReference>
<dbReference type="InterPro" id="IPR000467">
    <property type="entry name" value="G_patch_dom"/>
</dbReference>
<evidence type="ECO:0000256" key="10">
    <source>
        <dbReference type="PROSITE-ProRule" id="PRU00176"/>
    </source>
</evidence>
<dbReference type="InterPro" id="IPR040052">
    <property type="entry name" value="RBM17"/>
</dbReference>
<sequence>MSLYDDFDKHRTTEKVAGWSSGIKLLQSQLQLKKAATTQPKREQNRKASAVLAPVIDLKSKANRDVDREDDSTHNNPLSSGSVSNIGVGGEFDWNVVNEYDPIWPNEYEKVVKELRDIRDREHDQETEMRKRRRDSTRFEDTQIAGGNSAMIPPERDEERTPTSRAMVGGAAIAPPPSLQESAELPPPPPRQPTNLGYSTSSVAAKIMAKYGFKEGQGLGKKEQGMSVALQVVLLRNMVGPGEVDNDLEPEVKDECNTKYGDVARVIIHEVIEALPEEAVRIFVEFKRIESAIKAVVDLNGRFFGGRTVKAGFYSSEKLDNLQLMD</sequence>
<dbReference type="InterPro" id="IPR003954">
    <property type="entry name" value="RRM_euk-type"/>
</dbReference>
<evidence type="ECO:0000256" key="3">
    <source>
        <dbReference type="ARBA" id="ARBA00022884"/>
    </source>
</evidence>
<keyword evidence="2" id="KW-0507">mRNA processing</keyword>
<name>A0A836JZ80_9HYME</name>
<dbReference type="GO" id="GO:0071011">
    <property type="term" value="C:precatalytic spliceosome"/>
    <property type="evidence" value="ECO:0007669"/>
    <property type="project" value="TreeGrafter"/>
</dbReference>
<dbReference type="Pfam" id="PF00076">
    <property type="entry name" value="RRM_1"/>
    <property type="match status" value="1"/>
</dbReference>
<feature type="non-terminal residue" evidence="14">
    <location>
        <position position="1"/>
    </location>
</feature>
<comment type="caution">
    <text evidence="14">The sequence shown here is derived from an EMBL/GenBank/DDBJ whole genome shotgun (WGS) entry which is preliminary data.</text>
</comment>
<comment type="subunit">
    <text evidence="6">Binds SXL. Associates with the spliceosome. Interacts with SF3B1, SF1 and U2AF2.</text>
</comment>
<comment type="subcellular location">
    <subcellularLocation>
        <location evidence="1">Nucleus</location>
    </subcellularLocation>
</comment>
<dbReference type="SMART" id="SM00443">
    <property type="entry name" value="G_patch"/>
    <property type="match status" value="1"/>
</dbReference>
<evidence type="ECO:0000259" key="12">
    <source>
        <dbReference type="PROSITE" id="PS50102"/>
    </source>
</evidence>
<evidence type="ECO:0000313" key="14">
    <source>
        <dbReference type="EMBL" id="KAG5331397.1"/>
    </source>
</evidence>
<evidence type="ECO:0000256" key="4">
    <source>
        <dbReference type="ARBA" id="ARBA00023187"/>
    </source>
</evidence>
<organism evidence="14 15">
    <name type="scientific">Acromyrmex heyeri</name>
    <dbReference type="NCBI Taxonomy" id="230685"/>
    <lineage>
        <taxon>Eukaryota</taxon>
        <taxon>Metazoa</taxon>
        <taxon>Ecdysozoa</taxon>
        <taxon>Arthropoda</taxon>
        <taxon>Hexapoda</taxon>
        <taxon>Insecta</taxon>
        <taxon>Pterygota</taxon>
        <taxon>Neoptera</taxon>
        <taxon>Endopterygota</taxon>
        <taxon>Hymenoptera</taxon>
        <taxon>Apocrita</taxon>
        <taxon>Aculeata</taxon>
        <taxon>Formicoidea</taxon>
        <taxon>Formicidae</taxon>
        <taxon>Myrmicinae</taxon>
        <taxon>Acromyrmex</taxon>
    </lineage>
</organism>
<evidence type="ECO:0000313" key="15">
    <source>
        <dbReference type="Proteomes" id="UP000670152"/>
    </source>
</evidence>
<protein>
    <recommendedName>
        <fullName evidence="7">Splicing factor 45</fullName>
    </recommendedName>
    <alternativeName>
        <fullName evidence="9">45 kDa-splicing factor</fullName>
    </alternativeName>
    <alternativeName>
        <fullName evidence="8">RNA-binding motif protein 17</fullName>
    </alternativeName>
</protein>
<feature type="region of interest" description="Disordered" evidence="11">
    <location>
        <begin position="58"/>
        <end position="85"/>
    </location>
</feature>
<evidence type="ECO:0000256" key="8">
    <source>
        <dbReference type="ARBA" id="ARBA00075691"/>
    </source>
</evidence>
<keyword evidence="4" id="KW-0508">mRNA splicing</keyword>
<dbReference type="GO" id="GO:0000380">
    <property type="term" value="P:alternative mRNA splicing, via spliceosome"/>
    <property type="evidence" value="ECO:0007669"/>
    <property type="project" value="TreeGrafter"/>
</dbReference>
<feature type="domain" description="RRM" evidence="12">
    <location>
        <begin position="231"/>
        <end position="316"/>
    </location>
</feature>
<dbReference type="InterPro" id="IPR000504">
    <property type="entry name" value="RRM_dom"/>
</dbReference>
<dbReference type="GO" id="GO:0045292">
    <property type="term" value="P:mRNA cis splicing, via spliceosome"/>
    <property type="evidence" value="ECO:0007669"/>
    <property type="project" value="InterPro"/>
</dbReference>
<keyword evidence="5" id="KW-0539">Nucleus</keyword>
<dbReference type="PANTHER" id="PTHR13288">
    <property type="entry name" value="SPLICING FACTOR 45 SPF45"/>
    <property type="match status" value="1"/>
</dbReference>
<dbReference type="Proteomes" id="UP000670152">
    <property type="component" value="Unassembled WGS sequence"/>
</dbReference>
<dbReference type="InterPro" id="IPR035979">
    <property type="entry name" value="RBD_domain_sf"/>
</dbReference>
<dbReference type="PROSITE" id="PS50102">
    <property type="entry name" value="RRM"/>
    <property type="match status" value="1"/>
</dbReference>
<dbReference type="SUPFAM" id="SSF54928">
    <property type="entry name" value="RNA-binding domain, RBD"/>
    <property type="match status" value="1"/>
</dbReference>
<evidence type="ECO:0000256" key="7">
    <source>
        <dbReference type="ARBA" id="ARBA00074919"/>
    </source>
</evidence>
<evidence type="ECO:0000256" key="11">
    <source>
        <dbReference type="SAM" id="MobiDB-lite"/>
    </source>
</evidence>
<accession>A0A836JZ80</accession>